<dbReference type="AlphaFoldDB" id="A0A0F9M4F5"/>
<protein>
    <submittedName>
        <fullName evidence="1">Uncharacterized protein</fullName>
    </submittedName>
</protein>
<reference evidence="1" key="1">
    <citation type="journal article" date="2015" name="Nature">
        <title>Complex archaea that bridge the gap between prokaryotes and eukaryotes.</title>
        <authorList>
            <person name="Spang A."/>
            <person name="Saw J.H."/>
            <person name="Jorgensen S.L."/>
            <person name="Zaremba-Niedzwiedzka K."/>
            <person name="Martijn J."/>
            <person name="Lind A.E."/>
            <person name="van Eijk R."/>
            <person name="Schleper C."/>
            <person name="Guy L."/>
            <person name="Ettema T.J."/>
        </authorList>
    </citation>
    <scope>NUCLEOTIDE SEQUENCE</scope>
</reference>
<evidence type="ECO:0000313" key="1">
    <source>
        <dbReference type="EMBL" id="KKM71520.1"/>
    </source>
</evidence>
<name>A0A0F9M4F5_9ZZZZ</name>
<organism evidence="1">
    <name type="scientific">marine sediment metagenome</name>
    <dbReference type="NCBI Taxonomy" id="412755"/>
    <lineage>
        <taxon>unclassified sequences</taxon>
        <taxon>metagenomes</taxon>
        <taxon>ecological metagenomes</taxon>
    </lineage>
</organism>
<accession>A0A0F9M4F5</accession>
<sequence>MEKPQPPSDLWQKLDEARAQLPVQREPPENSFSISDYAAKYGIARATAGDQVRILHRRGLLEVAGVIGNKKFYRLVG</sequence>
<comment type="caution">
    <text evidence="1">The sequence shown here is derived from an EMBL/GenBank/DDBJ whole genome shotgun (WGS) entry which is preliminary data.</text>
</comment>
<dbReference type="EMBL" id="LAZR01009620">
    <property type="protein sequence ID" value="KKM71520.1"/>
    <property type="molecule type" value="Genomic_DNA"/>
</dbReference>
<gene>
    <name evidence="1" type="ORF">LCGC14_1429850</name>
</gene>
<proteinExistence type="predicted"/>